<accession>D5XB81</accession>
<organism evidence="9 10">
    <name type="scientific">Thermincola potens (strain JR)</name>
    <dbReference type="NCBI Taxonomy" id="635013"/>
    <lineage>
        <taxon>Bacteria</taxon>
        <taxon>Bacillati</taxon>
        <taxon>Bacillota</taxon>
        <taxon>Clostridia</taxon>
        <taxon>Eubacteriales</taxon>
        <taxon>Thermincolaceae</taxon>
        <taxon>Thermincola</taxon>
    </lineage>
</organism>
<dbReference type="InterPro" id="IPR011701">
    <property type="entry name" value="MFS"/>
</dbReference>
<dbReference type="HOGENOM" id="CLU_000960_28_3_9"/>
<evidence type="ECO:0000313" key="9">
    <source>
        <dbReference type="EMBL" id="ADG81401.1"/>
    </source>
</evidence>
<feature type="transmembrane region" description="Helical" evidence="7">
    <location>
        <begin position="149"/>
        <end position="173"/>
    </location>
</feature>
<dbReference type="InterPro" id="IPR020846">
    <property type="entry name" value="MFS_dom"/>
</dbReference>
<gene>
    <name evidence="9" type="ordered locus">TherJR_0520</name>
</gene>
<dbReference type="PROSITE" id="PS50850">
    <property type="entry name" value="MFS"/>
    <property type="match status" value="1"/>
</dbReference>
<evidence type="ECO:0000313" key="10">
    <source>
        <dbReference type="Proteomes" id="UP000002377"/>
    </source>
</evidence>
<feature type="transmembrane region" description="Helical" evidence="7">
    <location>
        <begin position="457"/>
        <end position="478"/>
    </location>
</feature>
<proteinExistence type="predicted"/>
<feature type="transmembrane region" description="Helical" evidence="7">
    <location>
        <begin position="366"/>
        <end position="385"/>
    </location>
</feature>
<keyword evidence="4 7" id="KW-0812">Transmembrane</keyword>
<feature type="transmembrane region" description="Helical" evidence="7">
    <location>
        <begin position="406"/>
        <end position="428"/>
    </location>
</feature>
<feature type="transmembrane region" description="Helical" evidence="7">
    <location>
        <begin position="280"/>
        <end position="303"/>
    </location>
</feature>
<dbReference type="STRING" id="635013.TherJR_0520"/>
<feature type="transmembrane region" description="Helical" evidence="7">
    <location>
        <begin position="25"/>
        <end position="47"/>
    </location>
</feature>
<feature type="transmembrane region" description="Helical" evidence="7">
    <location>
        <begin position="210"/>
        <end position="229"/>
    </location>
</feature>
<dbReference type="Gene3D" id="1.20.1720.10">
    <property type="entry name" value="Multidrug resistance protein D"/>
    <property type="match status" value="1"/>
</dbReference>
<dbReference type="Pfam" id="PF07690">
    <property type="entry name" value="MFS_1"/>
    <property type="match status" value="1"/>
</dbReference>
<dbReference type="AlphaFoldDB" id="D5XB81"/>
<evidence type="ECO:0000256" key="5">
    <source>
        <dbReference type="ARBA" id="ARBA00022989"/>
    </source>
</evidence>
<dbReference type="NCBIfam" id="TIGR00711">
    <property type="entry name" value="efflux_EmrB"/>
    <property type="match status" value="1"/>
</dbReference>
<evidence type="ECO:0000259" key="8">
    <source>
        <dbReference type="PROSITE" id="PS50850"/>
    </source>
</evidence>
<dbReference type="SUPFAM" id="SSF103473">
    <property type="entry name" value="MFS general substrate transporter"/>
    <property type="match status" value="2"/>
</dbReference>
<dbReference type="CDD" id="cd17321">
    <property type="entry name" value="MFS_MMR_MDR_like"/>
    <property type="match status" value="1"/>
</dbReference>
<keyword evidence="10" id="KW-1185">Reference proteome</keyword>
<dbReference type="OrthoDB" id="102502at2"/>
<name>D5XB81_THEPJ</name>
<comment type="subcellular location">
    <subcellularLocation>
        <location evidence="1">Cell membrane</location>
        <topology evidence="1">Multi-pass membrane protein</topology>
    </subcellularLocation>
</comment>
<dbReference type="RefSeq" id="WP_013119424.1">
    <property type="nucleotide sequence ID" value="NC_014152.1"/>
</dbReference>
<feature type="domain" description="Major facilitator superfamily (MFS) profile" evidence="8">
    <location>
        <begin position="25"/>
        <end position="484"/>
    </location>
</feature>
<reference evidence="9 10" key="1">
    <citation type="submission" date="2010-05" db="EMBL/GenBank/DDBJ databases">
        <title>Complete sequence of Thermincola sp. JR.</title>
        <authorList>
            <consortium name="US DOE Joint Genome Institute"/>
            <person name="Lucas S."/>
            <person name="Copeland A."/>
            <person name="Lapidus A."/>
            <person name="Cheng J.-F."/>
            <person name="Bruce D."/>
            <person name="Goodwin L."/>
            <person name="Pitluck S."/>
            <person name="Chertkov O."/>
            <person name="Detter J.C."/>
            <person name="Han C."/>
            <person name="Tapia R."/>
            <person name="Land M."/>
            <person name="Hauser L."/>
            <person name="Kyrpides N."/>
            <person name="Mikhailova N."/>
            <person name="Hazen T.C."/>
            <person name="Woyke T."/>
        </authorList>
    </citation>
    <scope>NUCLEOTIDE SEQUENCE [LARGE SCALE GENOMIC DNA]</scope>
    <source>
        <strain evidence="9 10">JR</strain>
    </source>
</reference>
<dbReference type="KEGG" id="tjr:TherJR_0520"/>
<feature type="transmembrane region" description="Helical" evidence="7">
    <location>
        <begin position="343"/>
        <end position="360"/>
    </location>
</feature>
<dbReference type="Gene3D" id="1.20.1250.20">
    <property type="entry name" value="MFS general substrate transporter like domains"/>
    <property type="match status" value="1"/>
</dbReference>
<keyword evidence="5 7" id="KW-1133">Transmembrane helix</keyword>
<dbReference type="GO" id="GO:0022857">
    <property type="term" value="F:transmembrane transporter activity"/>
    <property type="evidence" value="ECO:0007669"/>
    <property type="project" value="InterPro"/>
</dbReference>
<feature type="transmembrane region" description="Helical" evidence="7">
    <location>
        <begin position="179"/>
        <end position="198"/>
    </location>
</feature>
<keyword evidence="2" id="KW-0813">Transport</keyword>
<protein>
    <submittedName>
        <fullName evidence="9">Drug resistance transporter, EmrB/QacA subfamily</fullName>
    </submittedName>
</protein>
<evidence type="ECO:0000256" key="2">
    <source>
        <dbReference type="ARBA" id="ARBA00022448"/>
    </source>
</evidence>
<dbReference type="InterPro" id="IPR004638">
    <property type="entry name" value="EmrB-like"/>
</dbReference>
<keyword evidence="3" id="KW-1003">Cell membrane</keyword>
<evidence type="ECO:0000256" key="6">
    <source>
        <dbReference type="ARBA" id="ARBA00023136"/>
    </source>
</evidence>
<feature type="transmembrane region" description="Helical" evidence="7">
    <location>
        <begin position="241"/>
        <end position="259"/>
    </location>
</feature>
<evidence type="ECO:0000256" key="1">
    <source>
        <dbReference type="ARBA" id="ARBA00004651"/>
    </source>
</evidence>
<dbReference type="FunFam" id="1.20.1720.10:FF:000021">
    <property type="entry name" value="Drug resistance transporter, EmrB/QacA subfamily"/>
    <property type="match status" value="1"/>
</dbReference>
<dbReference type="PANTHER" id="PTHR42718">
    <property type="entry name" value="MAJOR FACILITATOR SUPERFAMILY MULTIDRUG TRANSPORTER MFSC"/>
    <property type="match status" value="1"/>
</dbReference>
<feature type="transmembrane region" description="Helical" evidence="7">
    <location>
        <begin position="116"/>
        <end position="137"/>
    </location>
</feature>
<keyword evidence="6 7" id="KW-0472">Membrane</keyword>
<dbReference type="InterPro" id="IPR036259">
    <property type="entry name" value="MFS_trans_sf"/>
</dbReference>
<dbReference type="PRINTS" id="PR01036">
    <property type="entry name" value="TCRTETB"/>
</dbReference>
<evidence type="ECO:0000256" key="7">
    <source>
        <dbReference type="SAM" id="Phobius"/>
    </source>
</evidence>
<evidence type="ECO:0000256" key="4">
    <source>
        <dbReference type="ARBA" id="ARBA00022692"/>
    </source>
</evidence>
<feature type="transmembrane region" description="Helical" evidence="7">
    <location>
        <begin position="91"/>
        <end position="110"/>
    </location>
</feature>
<sequence>MKADHIVKTLPTLHEQLTPSRRFQVLIAVAVGTFMGPLDSSVVNIALPSIRSYFQVSFSSVEWVVMAYLLIISSLLLTFGRLGDLYGHKRIYIWGFVVFTIGSLLCGLAPSIGFLIAFRVLQAIGAGMLMSMGPAIVTDVAPPKERGKYMGVIAVSVSIALSTGPVLGGFLTAKFGWPSIFYINVPVGILSIILAQRVIPDSGGQGAQPFDIKGAALVFLALVAILLPLSYAEKVGWSNPYIVTSLAVGILLFVAFVFLEKRLAHPMVDLSLFKNRLFSMSNLSALLNYVAMFSVVLLMPFYLQQLRGMPPSKAGLMLIPMPLTTMLIAPISGALSDRVDTRYISSLGMAITALGMWLLSNLDFESSNLTVVLALVTVGLGSGIFQTPNNSAIMGAVPPYRRGIASSLLAGMRNVGMVLGVAVSGAVFTSHLNYLTRKLAAAGIAGAPLKIQAFTGAMHLAFLVACGIAVLAVFTSLVRGPANVPNMH</sequence>
<dbReference type="PANTHER" id="PTHR42718:SF46">
    <property type="entry name" value="BLR6921 PROTEIN"/>
    <property type="match status" value="1"/>
</dbReference>
<evidence type="ECO:0000256" key="3">
    <source>
        <dbReference type="ARBA" id="ARBA00022475"/>
    </source>
</evidence>
<dbReference type="eggNOG" id="COG2814">
    <property type="taxonomic scope" value="Bacteria"/>
</dbReference>
<dbReference type="Proteomes" id="UP000002377">
    <property type="component" value="Chromosome"/>
</dbReference>
<feature type="transmembrane region" description="Helical" evidence="7">
    <location>
        <begin position="53"/>
        <end position="79"/>
    </location>
</feature>
<dbReference type="GO" id="GO:0005886">
    <property type="term" value="C:plasma membrane"/>
    <property type="evidence" value="ECO:0007669"/>
    <property type="project" value="UniProtKB-SubCell"/>
</dbReference>
<dbReference type="EMBL" id="CP002028">
    <property type="protein sequence ID" value="ADG81401.1"/>
    <property type="molecule type" value="Genomic_DNA"/>
</dbReference>
<feature type="transmembrane region" description="Helical" evidence="7">
    <location>
        <begin position="315"/>
        <end position="336"/>
    </location>
</feature>